<dbReference type="PIRSF" id="PIRSF007663">
    <property type="entry name" value="UCP007663"/>
    <property type="match status" value="1"/>
</dbReference>
<dbReference type="InterPro" id="IPR012341">
    <property type="entry name" value="6hp_glycosidase-like_sf"/>
</dbReference>
<dbReference type="SUPFAM" id="SSF48208">
    <property type="entry name" value="Six-hairpin glycosidases"/>
    <property type="match status" value="1"/>
</dbReference>
<evidence type="ECO:0000313" key="5">
    <source>
        <dbReference type="Proteomes" id="UP001168883"/>
    </source>
</evidence>
<evidence type="ECO:0000259" key="2">
    <source>
        <dbReference type="Pfam" id="PF21307"/>
    </source>
</evidence>
<dbReference type="Pfam" id="PF21307">
    <property type="entry name" value="Glyco_hydro_95_C"/>
    <property type="match status" value="1"/>
</dbReference>
<reference evidence="4" key="1">
    <citation type="submission" date="2023-07" db="EMBL/GenBank/DDBJ databases">
        <authorList>
            <person name="Aktuganov G."/>
            <person name="Boyko T."/>
            <person name="Delegan Y."/>
            <person name="Galimzianova N."/>
            <person name="Gilvanova E."/>
            <person name="Korobov V."/>
            <person name="Kuzmina L."/>
            <person name="Melentiev A."/>
            <person name="Milman P."/>
            <person name="Ryabova A."/>
            <person name="Stupak E."/>
            <person name="Yasakov T."/>
            <person name="Zharikova N."/>
            <person name="Zhurenko E."/>
        </authorList>
    </citation>
    <scope>NUCLEOTIDE SEQUENCE</scope>
    <source>
        <strain evidence="4">IB-739</strain>
    </source>
</reference>
<dbReference type="EMBL" id="JAUMKJ010000042">
    <property type="protein sequence ID" value="MDO3680548.1"/>
    <property type="molecule type" value="Genomic_DNA"/>
</dbReference>
<dbReference type="Pfam" id="PF22124">
    <property type="entry name" value="Glyco_hydro_95_cat"/>
    <property type="match status" value="1"/>
</dbReference>
<dbReference type="GO" id="GO:0016787">
    <property type="term" value="F:hydrolase activity"/>
    <property type="evidence" value="ECO:0007669"/>
    <property type="project" value="UniProtKB-KW"/>
</dbReference>
<dbReference type="Gene3D" id="2.70.98.50">
    <property type="entry name" value="putative glycoside hydrolase family protein from bacillus halodurans"/>
    <property type="match status" value="1"/>
</dbReference>
<dbReference type="PANTHER" id="PTHR31084">
    <property type="entry name" value="ALPHA-L-FUCOSIDASE 2"/>
    <property type="match status" value="1"/>
</dbReference>
<evidence type="ECO:0000259" key="3">
    <source>
        <dbReference type="Pfam" id="PF22124"/>
    </source>
</evidence>
<dbReference type="InterPro" id="IPR054363">
    <property type="entry name" value="GH95_cat"/>
</dbReference>
<name>A0ABT8VHU2_9BACL</name>
<feature type="domain" description="Glycosyl hydrolase family 95 catalytic" evidence="3">
    <location>
        <begin position="288"/>
        <end position="695"/>
    </location>
</feature>
<feature type="domain" description="Glycosyl hydrolase family 95 N-terminal" evidence="1">
    <location>
        <begin position="11"/>
        <end position="259"/>
    </location>
</feature>
<proteinExistence type="predicted"/>
<organism evidence="4 5">
    <name type="scientific">Paenibacillus ehimensis</name>
    <dbReference type="NCBI Taxonomy" id="79264"/>
    <lineage>
        <taxon>Bacteria</taxon>
        <taxon>Bacillati</taxon>
        <taxon>Bacillota</taxon>
        <taxon>Bacilli</taxon>
        <taxon>Bacillales</taxon>
        <taxon>Paenibacillaceae</taxon>
        <taxon>Paenibacillus</taxon>
    </lineage>
</organism>
<gene>
    <name evidence="4" type="ORF">Q3C12_26405</name>
</gene>
<comment type="caution">
    <text evidence="4">The sequence shown here is derived from an EMBL/GenBank/DDBJ whole genome shotgun (WGS) entry which is preliminary data.</text>
</comment>
<dbReference type="PANTHER" id="PTHR31084:SF0">
    <property type="entry name" value="ALPHA-L-FUCOSIDASE 2"/>
    <property type="match status" value="1"/>
</dbReference>
<sequence>MSLDQRQVWKLWYRKPASKWEEALPLGNGRLGAMVFGGACRELIQWNEDTLWSGFPRDTNNYEALRHLSAARERIASGRYAEAERLIEDKMLGRNSESFLPLGDLRIEQTGLDERLPEYRRTLDLDTGIASVEFRSGRHRFRREMFISAVDQVAVIHFSSSTGSEIHLNLALDSPLKHETGCTDSGKLRLFGQAPTHIADNCRGDHPAPVLYEDGLGLRYELRLAEQTDGGHIAVDQGSLNIAGARSVMLLLAAATNFEGFQTMPGAGGRDPARLCEEWLEAAAVLGYEPLRTRHVEDHQALFRRVELELGTKSDRLGKDGVPTDQRLADYARGAEDPSLEALMFQYGRYLLMASSRSGNQPAHLQGLWNPHVQPPWNSNYTTNINTQMNYWPAETANLRECHEPLIGMIRELAVTGARTAKIHYNARGWAVHHNVDLWRTAGPSGGKAMWAFWPMAGPWLCRHLWEHYRYHPDLPYLRETAYPLMRGAALFCLDWLVEDGRGHLLTSPSTSPENLFLTADGVPCAVSAGSTLDMALIRELFRSCIEASRLLETDKELREKMERALARLLPYRVDAGGRLMEWSEPFPEAEPGHRHVSHLYGLYPGCDMNLRDTPQLAAAAAESLKVRIDSGSGHTGWSCAWLINLFARLRQPQQAYRYIRTLLTRSVHPNLFGDHPPFQIDANFGGAAGLAEMLLQSHLDEIELLPALPPAWKSGRVGGLKARGGFLVSMEWNDGKLQSATITSTHGQNCRIRCGIPVRVEREDGTPLTQGELCAFETIKGFAYVIVPLPADEAA</sequence>
<dbReference type="Proteomes" id="UP001168883">
    <property type="component" value="Unassembled WGS sequence"/>
</dbReference>
<accession>A0ABT8VHU2</accession>
<feature type="domain" description="Alpha fucosidase A-like C-terminal" evidence="2">
    <location>
        <begin position="697"/>
        <end position="787"/>
    </location>
</feature>
<dbReference type="InterPro" id="IPR027414">
    <property type="entry name" value="GH95_N_dom"/>
</dbReference>
<dbReference type="InterPro" id="IPR016518">
    <property type="entry name" value="Alpha-L-fucosidase"/>
</dbReference>
<keyword evidence="4" id="KW-0378">Hydrolase</keyword>
<evidence type="ECO:0000313" key="4">
    <source>
        <dbReference type="EMBL" id="MDO3680548.1"/>
    </source>
</evidence>
<protein>
    <submittedName>
        <fullName evidence="4">Glycoside hydrolase family 95 protein</fullName>
    </submittedName>
</protein>
<dbReference type="InterPro" id="IPR008928">
    <property type="entry name" value="6-hairpin_glycosidase_sf"/>
</dbReference>
<dbReference type="Gene3D" id="1.50.10.10">
    <property type="match status" value="1"/>
</dbReference>
<keyword evidence="5" id="KW-1185">Reference proteome</keyword>
<dbReference type="InterPro" id="IPR049053">
    <property type="entry name" value="AFCA-like_C"/>
</dbReference>
<evidence type="ECO:0000259" key="1">
    <source>
        <dbReference type="Pfam" id="PF14498"/>
    </source>
</evidence>
<dbReference type="Pfam" id="PF14498">
    <property type="entry name" value="Glyco_hyd_65N_2"/>
    <property type="match status" value="1"/>
</dbReference>